<keyword evidence="3" id="KW-1185">Reference proteome</keyword>
<evidence type="ECO:0000313" key="2">
    <source>
        <dbReference type="EMBL" id="KAK5904238.1"/>
    </source>
</evidence>
<dbReference type="EMBL" id="JAULUE010002050">
    <property type="protein sequence ID" value="KAK5904238.1"/>
    <property type="molecule type" value="Genomic_DNA"/>
</dbReference>
<feature type="region of interest" description="Disordered" evidence="1">
    <location>
        <begin position="22"/>
        <end position="44"/>
    </location>
</feature>
<evidence type="ECO:0000313" key="3">
    <source>
        <dbReference type="Proteomes" id="UP001335648"/>
    </source>
</evidence>
<sequence length="76" mass="8537">MPSMKTIPDGVYPASVCRRINTPHSRGTEASQCPQTSGVSRRGRNSCWTDQDVLLVPPCRVLWVQNRDIEREELGP</sequence>
<name>A0AAN8H6H8_9TELE</name>
<dbReference type="Proteomes" id="UP001335648">
    <property type="component" value="Unassembled WGS sequence"/>
</dbReference>
<feature type="compositionally biased region" description="Polar residues" evidence="1">
    <location>
        <begin position="22"/>
        <end position="39"/>
    </location>
</feature>
<comment type="caution">
    <text evidence="2">The sequence shown here is derived from an EMBL/GenBank/DDBJ whole genome shotgun (WGS) entry which is preliminary data.</text>
</comment>
<reference evidence="2 3" key="1">
    <citation type="journal article" date="2023" name="Mol. Biol. Evol.">
        <title>Genomics of Secondarily Temperate Adaptation in the Only Non-Antarctic Icefish.</title>
        <authorList>
            <person name="Rivera-Colon A.G."/>
            <person name="Rayamajhi N."/>
            <person name="Minhas B.F."/>
            <person name="Madrigal G."/>
            <person name="Bilyk K.T."/>
            <person name="Yoon V."/>
            <person name="Hune M."/>
            <person name="Gregory S."/>
            <person name="Cheng C.H.C."/>
            <person name="Catchen J.M."/>
        </authorList>
    </citation>
    <scope>NUCLEOTIDE SEQUENCE [LARGE SCALE GENOMIC DNA]</scope>
    <source>
        <strain evidence="2">JC2023a</strain>
    </source>
</reference>
<proteinExistence type="predicted"/>
<gene>
    <name evidence="2" type="ORF">CesoFtcFv8_005822</name>
</gene>
<protein>
    <submittedName>
        <fullName evidence="2">Uncharacterized protein</fullName>
    </submittedName>
</protein>
<accession>A0AAN8H6H8</accession>
<organism evidence="2 3">
    <name type="scientific">Champsocephalus esox</name>
    <name type="common">pike icefish</name>
    <dbReference type="NCBI Taxonomy" id="159716"/>
    <lineage>
        <taxon>Eukaryota</taxon>
        <taxon>Metazoa</taxon>
        <taxon>Chordata</taxon>
        <taxon>Craniata</taxon>
        <taxon>Vertebrata</taxon>
        <taxon>Euteleostomi</taxon>
        <taxon>Actinopterygii</taxon>
        <taxon>Neopterygii</taxon>
        <taxon>Teleostei</taxon>
        <taxon>Neoteleostei</taxon>
        <taxon>Acanthomorphata</taxon>
        <taxon>Eupercaria</taxon>
        <taxon>Perciformes</taxon>
        <taxon>Notothenioidei</taxon>
        <taxon>Channichthyidae</taxon>
        <taxon>Champsocephalus</taxon>
    </lineage>
</organism>
<dbReference type="AlphaFoldDB" id="A0AAN8H6H8"/>
<evidence type="ECO:0000256" key="1">
    <source>
        <dbReference type="SAM" id="MobiDB-lite"/>
    </source>
</evidence>